<accession>G3AGV8</accession>
<organism evidence="2">
    <name type="scientific">Spathaspora passalidarum (strain NRRL Y-27907 / 11-Y1)</name>
    <dbReference type="NCBI Taxonomy" id="619300"/>
    <lineage>
        <taxon>Eukaryota</taxon>
        <taxon>Fungi</taxon>
        <taxon>Dikarya</taxon>
        <taxon>Ascomycota</taxon>
        <taxon>Saccharomycotina</taxon>
        <taxon>Pichiomycetes</taxon>
        <taxon>Debaryomycetaceae</taxon>
        <taxon>Spathaspora</taxon>
    </lineage>
</organism>
<dbReference type="Proteomes" id="UP000000709">
    <property type="component" value="Unassembled WGS sequence"/>
</dbReference>
<dbReference type="OMA" id="FFTHEEF"/>
<dbReference type="KEGG" id="spaa:SPAPADRAFT_57682"/>
<reference evidence="1 2" key="1">
    <citation type="journal article" date="2011" name="Proc. Natl. Acad. Sci. U.S.A.">
        <title>Comparative genomics of xylose-fermenting fungi for enhanced biofuel production.</title>
        <authorList>
            <person name="Wohlbach D.J."/>
            <person name="Kuo A."/>
            <person name="Sato T.K."/>
            <person name="Potts K.M."/>
            <person name="Salamov A.A."/>
            <person name="LaButti K.M."/>
            <person name="Sun H."/>
            <person name="Clum A."/>
            <person name="Pangilinan J.L."/>
            <person name="Lindquist E.A."/>
            <person name="Lucas S."/>
            <person name="Lapidus A."/>
            <person name="Jin M."/>
            <person name="Gunawan C."/>
            <person name="Balan V."/>
            <person name="Dale B.E."/>
            <person name="Jeffries T.W."/>
            <person name="Zinkel R."/>
            <person name="Barry K.W."/>
            <person name="Grigoriev I.V."/>
            <person name="Gasch A.P."/>
        </authorList>
    </citation>
    <scope>NUCLEOTIDE SEQUENCE [LARGE SCALE GENOMIC DNA]</scope>
    <source>
        <strain evidence="2">NRRL Y-27907 / 11-Y1</strain>
    </source>
</reference>
<dbReference type="STRING" id="619300.G3AGV8"/>
<protein>
    <submittedName>
        <fullName evidence="1">Uncharacterized protein</fullName>
    </submittedName>
</protein>
<dbReference type="HOGENOM" id="CLU_1299535_0_0_1"/>
<dbReference type="eggNOG" id="ENOG502RQ9E">
    <property type="taxonomic scope" value="Eukaryota"/>
</dbReference>
<dbReference type="RefSeq" id="XP_007372043.1">
    <property type="nucleotide sequence ID" value="XM_007371981.1"/>
</dbReference>
<evidence type="ECO:0000313" key="2">
    <source>
        <dbReference type="Proteomes" id="UP000000709"/>
    </source>
</evidence>
<dbReference type="AlphaFoldDB" id="G3AGV8"/>
<dbReference type="InParanoid" id="G3AGV8"/>
<gene>
    <name evidence="1" type="ORF">SPAPADRAFT_57682</name>
</gene>
<dbReference type="GeneID" id="18872148"/>
<dbReference type="EMBL" id="GL996499">
    <property type="protein sequence ID" value="EGW34631.1"/>
    <property type="molecule type" value="Genomic_DNA"/>
</dbReference>
<proteinExistence type="predicted"/>
<evidence type="ECO:0000313" key="1">
    <source>
        <dbReference type="EMBL" id="EGW34631.1"/>
    </source>
</evidence>
<dbReference type="OrthoDB" id="4022859at2759"/>
<sequence length="225" mass="25904">MMATLSPCESCLTLATPVQYNSQVFTNYLNTRLTKTRTVQHLESNDEELELIMIYNHHDINVKLTAVHNLITTYCQIDIADLTLSHLFIYFYATQSTLGFYPQEFLINQINLIHLGKSYTFGLNANQPKLKELNVHTYNKFLIVIKPDTQGGCYKEFKIEKYLNQEKFVDQSTGSVTFADSIASKLKQVGSNHKTISKSSRHSKRIILRRILHNLHRGYSDVAHM</sequence>
<keyword evidence="2" id="KW-1185">Reference proteome</keyword>
<name>G3AGV8_SPAPN</name>